<keyword evidence="1" id="KW-0812">Transmembrane</keyword>
<feature type="transmembrane region" description="Helical" evidence="1">
    <location>
        <begin position="454"/>
        <end position="477"/>
    </location>
</feature>
<dbReference type="EMBL" id="JAFLQW010000496">
    <property type="protein sequence ID" value="MBO0351107.1"/>
    <property type="molecule type" value="Genomic_DNA"/>
</dbReference>
<keyword evidence="3" id="KW-1185">Reference proteome</keyword>
<comment type="caution">
    <text evidence="2">The sequence shown here is derived from an EMBL/GenBank/DDBJ whole genome shotgun (WGS) entry which is preliminary data.</text>
</comment>
<feature type="transmembrane region" description="Helical" evidence="1">
    <location>
        <begin position="397"/>
        <end position="418"/>
    </location>
</feature>
<dbReference type="Proteomes" id="UP000664844">
    <property type="component" value="Unassembled WGS sequence"/>
</dbReference>
<name>A0ABS3FW75_9CYAN</name>
<dbReference type="RefSeq" id="WP_207089563.1">
    <property type="nucleotide sequence ID" value="NZ_JAFLQW010000496.1"/>
</dbReference>
<accession>A0ABS3FW75</accession>
<evidence type="ECO:0000313" key="2">
    <source>
        <dbReference type="EMBL" id="MBO0351107.1"/>
    </source>
</evidence>
<keyword evidence="1" id="KW-0472">Membrane</keyword>
<reference evidence="2 3" key="1">
    <citation type="submission" date="2021-03" db="EMBL/GenBank/DDBJ databases">
        <title>Metabolic Capacity of the Antarctic Cyanobacterium Phormidium pseudopriestleyi that Sustains Oxygenic Photosynthesis in the Presence of Hydrogen Sulfide.</title>
        <authorList>
            <person name="Lumian J.E."/>
            <person name="Jungblut A.D."/>
            <person name="Dillon M.L."/>
            <person name="Hawes I."/>
            <person name="Doran P.T."/>
            <person name="Mackey T.J."/>
            <person name="Dick G.J."/>
            <person name="Grettenberger C.L."/>
            <person name="Sumner D.Y."/>
        </authorList>
    </citation>
    <scope>NUCLEOTIDE SEQUENCE [LARGE SCALE GENOMIC DNA]</scope>
    <source>
        <strain evidence="2 3">FRX01</strain>
    </source>
</reference>
<sequence>MNNIIYPTVDLFLYDLRDGLGDNPEEIKENWDKFKLKLPKNLQDVLKFDSGFESEYEELLPTRFHRFGNDFDVYEGFYYPVRMSDMYGLLLDCSVSNKLTPQPAKCIKKIKGEIERCLGGNSATLGQTWFVYGQLPHPAQNPEDVAQICYKALFPWANWQDNFQGKGHLLGGTVFELDFFKLLLQETVKDSGDSAASKSRYFDSHHVIIVLYPTADAAQKGAELMYDWMRLFADRTKILWAYGQTRQLKQWLKQDYITIQDCLRQIRGEKYQNLPLNNLKDILNQARSIVSDYTIDVDELGYQLRTIAINLENYQKRSATITEKAISAQGLEGEKPITDLAFLAKFSARVTEKYLLQVEKDYENLSPGLQRLEFAIATIRSLVEVDRARQERRFQNNITIGGWGLAAAAIAASLSAQFPYVIVPVEVLTTEQTPDPNAIASVKLNPPLSASWDAALLSLGYSLAAGLLFMAIAWLWIKRKEQ</sequence>
<gene>
    <name evidence="2" type="ORF">J0895_18925</name>
</gene>
<proteinExistence type="predicted"/>
<protein>
    <submittedName>
        <fullName evidence="2">Uncharacterized protein</fullName>
    </submittedName>
</protein>
<evidence type="ECO:0000313" key="3">
    <source>
        <dbReference type="Proteomes" id="UP000664844"/>
    </source>
</evidence>
<organism evidence="2 3">
    <name type="scientific">Phormidium pseudopriestleyi FRX01</name>
    <dbReference type="NCBI Taxonomy" id="1759528"/>
    <lineage>
        <taxon>Bacteria</taxon>
        <taxon>Bacillati</taxon>
        <taxon>Cyanobacteriota</taxon>
        <taxon>Cyanophyceae</taxon>
        <taxon>Oscillatoriophycideae</taxon>
        <taxon>Oscillatoriales</taxon>
        <taxon>Oscillatoriaceae</taxon>
        <taxon>Phormidium</taxon>
    </lineage>
</organism>
<evidence type="ECO:0000256" key="1">
    <source>
        <dbReference type="SAM" id="Phobius"/>
    </source>
</evidence>
<keyword evidence="1" id="KW-1133">Transmembrane helix</keyword>